<feature type="non-terminal residue" evidence="2">
    <location>
        <position position="63"/>
    </location>
</feature>
<feature type="region of interest" description="Disordered" evidence="1">
    <location>
        <begin position="1"/>
        <end position="26"/>
    </location>
</feature>
<evidence type="ECO:0000313" key="2">
    <source>
        <dbReference type="EMBL" id="KAF4133658.1"/>
    </source>
</evidence>
<protein>
    <submittedName>
        <fullName evidence="2">Uncharacterized protein</fullName>
    </submittedName>
</protein>
<proteinExistence type="predicted"/>
<comment type="caution">
    <text evidence="2">The sequence shown here is derived from an EMBL/GenBank/DDBJ whole genome shotgun (WGS) entry which is preliminary data.</text>
</comment>
<dbReference type="AlphaFoldDB" id="A0A8S9U5X7"/>
<feature type="compositionally biased region" description="Basic residues" evidence="1">
    <location>
        <begin position="1"/>
        <end position="10"/>
    </location>
</feature>
<evidence type="ECO:0000313" key="3">
    <source>
        <dbReference type="Proteomes" id="UP000704712"/>
    </source>
</evidence>
<reference evidence="2" key="1">
    <citation type="submission" date="2020-03" db="EMBL/GenBank/DDBJ databases">
        <title>Hybrid Assembly of Korean Phytophthora infestans isolates.</title>
        <authorList>
            <person name="Prokchorchik M."/>
            <person name="Lee Y."/>
            <person name="Seo J."/>
            <person name="Cho J.-H."/>
            <person name="Park Y.-E."/>
            <person name="Jang D.-C."/>
            <person name="Im J.-S."/>
            <person name="Choi J.-G."/>
            <person name="Park H.-J."/>
            <person name="Lee G.-B."/>
            <person name="Lee Y.-G."/>
            <person name="Hong S.-Y."/>
            <person name="Cho K."/>
            <person name="Sohn K.H."/>
        </authorList>
    </citation>
    <scope>NUCLEOTIDE SEQUENCE</scope>
    <source>
        <strain evidence="2">KR_2_A2</strain>
    </source>
</reference>
<name>A0A8S9U5X7_PHYIN</name>
<sequence>MSAATPKKRKREEEKEEEKEEATEPMQEFRQFQGVFSCWEAFQDAFDSYQQETHQLYKIRSAV</sequence>
<gene>
    <name evidence="2" type="ORF">GN958_ATG16995</name>
</gene>
<accession>A0A8S9U5X7</accession>
<dbReference type="EMBL" id="JAACNO010002359">
    <property type="protein sequence ID" value="KAF4133658.1"/>
    <property type="molecule type" value="Genomic_DNA"/>
</dbReference>
<feature type="compositionally biased region" description="Acidic residues" evidence="1">
    <location>
        <begin position="14"/>
        <end position="23"/>
    </location>
</feature>
<dbReference type="Proteomes" id="UP000704712">
    <property type="component" value="Unassembled WGS sequence"/>
</dbReference>
<evidence type="ECO:0000256" key="1">
    <source>
        <dbReference type="SAM" id="MobiDB-lite"/>
    </source>
</evidence>
<organism evidence="2 3">
    <name type="scientific">Phytophthora infestans</name>
    <name type="common">Potato late blight agent</name>
    <name type="synonym">Botrytis infestans</name>
    <dbReference type="NCBI Taxonomy" id="4787"/>
    <lineage>
        <taxon>Eukaryota</taxon>
        <taxon>Sar</taxon>
        <taxon>Stramenopiles</taxon>
        <taxon>Oomycota</taxon>
        <taxon>Peronosporomycetes</taxon>
        <taxon>Peronosporales</taxon>
        <taxon>Peronosporaceae</taxon>
        <taxon>Phytophthora</taxon>
    </lineage>
</organism>